<keyword evidence="5" id="KW-0732">Signal</keyword>
<reference evidence="6" key="1">
    <citation type="submission" date="2020-06" db="EMBL/GenBank/DDBJ databases">
        <authorList>
            <consortium name="Plant Systems Biology data submission"/>
        </authorList>
    </citation>
    <scope>NUCLEOTIDE SEQUENCE</scope>
    <source>
        <strain evidence="6">D6</strain>
    </source>
</reference>
<evidence type="ECO:0000313" key="6">
    <source>
        <dbReference type="EMBL" id="CAB9497569.1"/>
    </source>
</evidence>
<dbReference type="GO" id="GO:0005839">
    <property type="term" value="C:proteasome core complex"/>
    <property type="evidence" value="ECO:0007669"/>
    <property type="project" value="InterPro"/>
</dbReference>
<comment type="caution">
    <text evidence="6">The sequence shown here is derived from an EMBL/GenBank/DDBJ whole genome shotgun (WGS) entry which is preliminary data.</text>
</comment>
<dbReference type="PROSITE" id="PS51476">
    <property type="entry name" value="PROTEASOME_BETA_2"/>
    <property type="match status" value="1"/>
</dbReference>
<dbReference type="InterPro" id="IPR001353">
    <property type="entry name" value="Proteasome_sua/b"/>
</dbReference>
<keyword evidence="3" id="KW-0378">Hydrolase</keyword>
<dbReference type="OrthoDB" id="429533at2759"/>
<protein>
    <submittedName>
        <fullName evidence="6">Beta type-7</fullName>
    </submittedName>
</protein>
<name>A0A9N8DDA9_9STRA</name>
<gene>
    <name evidence="6" type="ORF">SEMRO_22_G015140.1</name>
</gene>
<dbReference type="GO" id="GO:0005737">
    <property type="term" value="C:cytoplasm"/>
    <property type="evidence" value="ECO:0007669"/>
    <property type="project" value="TreeGrafter"/>
</dbReference>
<evidence type="ECO:0000256" key="5">
    <source>
        <dbReference type="SAM" id="SignalP"/>
    </source>
</evidence>
<proteinExistence type="predicted"/>
<dbReference type="SUPFAM" id="SSF56235">
    <property type="entry name" value="N-terminal nucleophile aminohydrolases (Ntn hydrolases)"/>
    <property type="match status" value="1"/>
</dbReference>
<evidence type="ECO:0000256" key="2">
    <source>
        <dbReference type="ARBA" id="ARBA00022698"/>
    </source>
</evidence>
<dbReference type="Pfam" id="PF00227">
    <property type="entry name" value="Proteasome"/>
    <property type="match status" value="2"/>
</dbReference>
<dbReference type="InterPro" id="IPR023333">
    <property type="entry name" value="Proteasome_suB-type"/>
</dbReference>
<dbReference type="Gene3D" id="3.60.20.10">
    <property type="entry name" value="Glutamine Phosphoribosylpyrophosphate, subunit 1, domain 1"/>
    <property type="match status" value="1"/>
</dbReference>
<dbReference type="AlphaFoldDB" id="A0A9N8DDA9"/>
<feature type="chain" id="PRO_5040397812" evidence="5">
    <location>
        <begin position="30"/>
        <end position="462"/>
    </location>
</feature>
<dbReference type="PANTHER" id="PTHR32194">
    <property type="entry name" value="METALLOPROTEASE TLDD"/>
    <property type="match status" value="1"/>
</dbReference>
<keyword evidence="4" id="KW-0539">Nucleus</keyword>
<accession>A0A9N8DDA9</accession>
<evidence type="ECO:0000256" key="4">
    <source>
        <dbReference type="ARBA" id="ARBA00023242"/>
    </source>
</evidence>
<keyword evidence="2" id="KW-0888">Threonine protease</keyword>
<feature type="signal peptide" evidence="5">
    <location>
        <begin position="1"/>
        <end position="29"/>
    </location>
</feature>
<evidence type="ECO:0000313" key="7">
    <source>
        <dbReference type="Proteomes" id="UP001153069"/>
    </source>
</evidence>
<sequence length="462" mass="50345">MALLRSRCPGSALPLMAKLLLLYLPVCSPSPVEFDATTDVLAGIRDERGLSSAFTTRRQPQQRLTEAMIRSDCVQEEQEEDLMDLRMYSSNDYDDEFDVPSPLSSSLSSSLQRMRLPESFQDPLFLVDSPSSVPPHHHNHLPKQQLGGIKPTLLSTGTTIAGVCGIDAETGESFVVLGADTRATAGNMVADKRCQKIHCLARNMWACGAGTAADLDQVTRHCRYALALESLRKQGIANNPQRWDPPEEYNSKNDLEEKPATHAASMATACRFFRDLLYEARGQTGANLIVGGVDEDTGIPHIRAIHPHGSMDTLPYAALGSGGLAAMAVVESRYQANLTLDKAIEIVTEAILSGIRNDLGSGSQVDLCVIRVANGRVVSNYTRAAFPEETIPEEQAFNKRSAEITNDGSSSAVASQSTPGVNGFGNYPFLLRSKRLIVPSRKAETTDRDRQWNELLGIVQED</sequence>
<dbReference type="Proteomes" id="UP001153069">
    <property type="component" value="Unassembled WGS sequence"/>
</dbReference>
<dbReference type="EMBL" id="CAICTM010000022">
    <property type="protein sequence ID" value="CAB9497569.1"/>
    <property type="molecule type" value="Genomic_DNA"/>
</dbReference>
<dbReference type="InterPro" id="IPR029055">
    <property type="entry name" value="Ntn_hydrolases_N"/>
</dbReference>
<evidence type="ECO:0000256" key="3">
    <source>
        <dbReference type="ARBA" id="ARBA00022801"/>
    </source>
</evidence>
<keyword evidence="1" id="KW-0645">Protease</keyword>
<dbReference type="GO" id="GO:0051603">
    <property type="term" value="P:proteolysis involved in protein catabolic process"/>
    <property type="evidence" value="ECO:0007669"/>
    <property type="project" value="InterPro"/>
</dbReference>
<organism evidence="6 7">
    <name type="scientific">Seminavis robusta</name>
    <dbReference type="NCBI Taxonomy" id="568900"/>
    <lineage>
        <taxon>Eukaryota</taxon>
        <taxon>Sar</taxon>
        <taxon>Stramenopiles</taxon>
        <taxon>Ochrophyta</taxon>
        <taxon>Bacillariophyta</taxon>
        <taxon>Bacillariophyceae</taxon>
        <taxon>Bacillariophycidae</taxon>
        <taxon>Naviculales</taxon>
        <taxon>Naviculaceae</taxon>
        <taxon>Seminavis</taxon>
    </lineage>
</organism>
<evidence type="ECO:0000256" key="1">
    <source>
        <dbReference type="ARBA" id="ARBA00022670"/>
    </source>
</evidence>
<keyword evidence="7" id="KW-1185">Reference proteome</keyword>
<dbReference type="PANTHER" id="PTHR32194:SF4">
    <property type="entry name" value="PROTEASOME SUBUNIT BETA TYPE-7"/>
    <property type="match status" value="1"/>
</dbReference>
<dbReference type="GO" id="GO:0004298">
    <property type="term" value="F:threonine-type endopeptidase activity"/>
    <property type="evidence" value="ECO:0007669"/>
    <property type="project" value="UniProtKB-KW"/>
</dbReference>